<dbReference type="EMBL" id="CP021354">
    <property type="protein sequence ID" value="AWK74937.1"/>
    <property type="molecule type" value="Genomic_DNA"/>
</dbReference>
<gene>
    <name evidence="3" type="ORF">CBI38_28630</name>
</gene>
<evidence type="ECO:0000259" key="2">
    <source>
        <dbReference type="Pfam" id="PF03779"/>
    </source>
</evidence>
<dbReference type="Proteomes" id="UP000245711">
    <property type="component" value="Chromosome"/>
</dbReference>
<dbReference type="RefSeq" id="WP_109334323.1">
    <property type="nucleotide sequence ID" value="NZ_CP021354.1"/>
</dbReference>
<feature type="transmembrane region" description="Helical" evidence="1">
    <location>
        <begin position="84"/>
        <end position="102"/>
    </location>
</feature>
<organism evidence="3 4">
    <name type="scientific">Rhodococcus oxybenzonivorans</name>
    <dbReference type="NCBI Taxonomy" id="1990687"/>
    <lineage>
        <taxon>Bacteria</taxon>
        <taxon>Bacillati</taxon>
        <taxon>Actinomycetota</taxon>
        <taxon>Actinomycetes</taxon>
        <taxon>Mycobacteriales</taxon>
        <taxon>Nocardiaceae</taxon>
        <taxon>Rhodococcus</taxon>
    </lineage>
</organism>
<keyword evidence="1" id="KW-1133">Transmembrane helix</keyword>
<name>A0A2S2C225_9NOCA</name>
<reference evidence="3 4" key="1">
    <citation type="submission" date="2017-05" db="EMBL/GenBank/DDBJ databases">
        <title>Isolation of Rhodococcus sp. S2-17 biodegrading of BP-3.</title>
        <authorList>
            <person name="Lee Y."/>
            <person name="Kim K.H."/>
            <person name="Chun B.H."/>
            <person name="Jung H.S."/>
            <person name="Jeon C.O."/>
        </authorList>
    </citation>
    <scope>NUCLEOTIDE SEQUENCE [LARGE SCALE GENOMIC DNA]</scope>
    <source>
        <strain evidence="3 4">S2-17</strain>
    </source>
</reference>
<feature type="transmembrane region" description="Helical" evidence="1">
    <location>
        <begin position="141"/>
        <end position="160"/>
    </location>
</feature>
<proteinExistence type="predicted"/>
<evidence type="ECO:0000256" key="1">
    <source>
        <dbReference type="SAM" id="Phobius"/>
    </source>
</evidence>
<feature type="transmembrane region" description="Helical" evidence="1">
    <location>
        <begin position="52"/>
        <end position="72"/>
    </location>
</feature>
<keyword evidence="1" id="KW-0812">Transmembrane</keyword>
<feature type="domain" description="SPW repeat-containing integral membrane" evidence="2">
    <location>
        <begin position="55"/>
        <end position="155"/>
    </location>
</feature>
<sequence length="173" mass="18497">MMRSHHPPTGPLPLIEARGHRGFVERLMFDSAERPDQNARWHQRLPGPQTPGMVSAITMLFGIWVAMSPFLWHEPGTDFLSPARWNELLIGSALAVLGLVRLTRPVRVLTATAAGGVAGGWLIVSPLLFDYGFGSGATPATINDVLIGVTVLAVTALGHLDARAALTTTDDTG</sequence>
<keyword evidence="1" id="KW-0472">Membrane</keyword>
<dbReference type="Pfam" id="PF03779">
    <property type="entry name" value="SPW"/>
    <property type="match status" value="1"/>
</dbReference>
<dbReference type="OrthoDB" id="3693479at2"/>
<evidence type="ECO:0000313" key="3">
    <source>
        <dbReference type="EMBL" id="AWK74937.1"/>
    </source>
</evidence>
<dbReference type="KEGG" id="roz:CBI38_28630"/>
<dbReference type="AlphaFoldDB" id="A0A2S2C225"/>
<accession>A0A2S2C225</accession>
<keyword evidence="4" id="KW-1185">Reference proteome</keyword>
<protein>
    <recommendedName>
        <fullName evidence="2">SPW repeat-containing integral membrane domain-containing protein</fullName>
    </recommendedName>
</protein>
<dbReference type="InterPro" id="IPR005530">
    <property type="entry name" value="SPW"/>
</dbReference>
<feature type="transmembrane region" description="Helical" evidence="1">
    <location>
        <begin position="109"/>
        <end position="129"/>
    </location>
</feature>
<evidence type="ECO:0000313" key="4">
    <source>
        <dbReference type="Proteomes" id="UP000245711"/>
    </source>
</evidence>